<feature type="compositionally biased region" description="Polar residues" evidence="1">
    <location>
        <begin position="33"/>
        <end position="44"/>
    </location>
</feature>
<feature type="region of interest" description="Disordered" evidence="1">
    <location>
        <begin position="1"/>
        <end position="75"/>
    </location>
</feature>
<feature type="region of interest" description="Disordered" evidence="1">
    <location>
        <begin position="308"/>
        <end position="357"/>
    </location>
</feature>
<proteinExistence type="predicted"/>
<feature type="compositionally biased region" description="Pro residues" evidence="1">
    <location>
        <begin position="190"/>
        <end position="203"/>
    </location>
</feature>
<reference evidence="2 3" key="1">
    <citation type="journal article" date="2020" name="ISME J.">
        <title>Uncovering the hidden diversity of litter-decomposition mechanisms in mushroom-forming fungi.</title>
        <authorList>
            <person name="Floudas D."/>
            <person name="Bentzer J."/>
            <person name="Ahren D."/>
            <person name="Johansson T."/>
            <person name="Persson P."/>
            <person name="Tunlid A."/>
        </authorList>
    </citation>
    <scope>NUCLEOTIDE SEQUENCE [LARGE SCALE GENOMIC DNA]</scope>
    <source>
        <strain evidence="2 3">CBS 146.42</strain>
    </source>
</reference>
<sequence length="451" mass="49279">MPSRDIRPPSRSRLSLFFASPGLPTTIDESNEPPVSSRTRSHAQAMTLLGPSGGPNPSSTEHSEKSRRMSLPKTRKLSRVFADFSLLDPFTSRKSVDDLRASRSKPKSTLVRPATSHGHTHKASLGESSIHSFDTKSSRPTSPTSPLPSSVPPISAITMPISEPKLSIEKVPQSSTMLDTPSTPQIKPSIPSPPESIPLPPIRPSSSHGPASGKKRRKSLDLIHLGDGNTGRPLSTRSRSLRVTPISLSRPSTPKSATPIPDLSPDTRDPPASPEAARQHFVEVKRARKMTQLFGQELPPELIRALDDGRNHVHPRRRNDSTASSTIDSVPSTPMHESFAGVLEGGNVTPTLPPTMPRVDFQERRRRIAKLSQFFGVNHAEIASSVVVTNPDHHHRALSFDDPQKSVPFLSEEPSEVGVKVISPRRWGLGEDMRDVEMSDAINKLRCLRAN</sequence>
<dbReference type="OrthoDB" id="3269550at2759"/>
<accession>A0A8H5DA91</accession>
<evidence type="ECO:0000256" key="1">
    <source>
        <dbReference type="SAM" id="MobiDB-lite"/>
    </source>
</evidence>
<feature type="region of interest" description="Disordered" evidence="1">
    <location>
        <begin position="92"/>
        <end position="275"/>
    </location>
</feature>
<comment type="caution">
    <text evidence="2">The sequence shown here is derived from an EMBL/GenBank/DDBJ whole genome shotgun (WGS) entry which is preliminary data.</text>
</comment>
<gene>
    <name evidence="2" type="ORF">D9756_003908</name>
</gene>
<evidence type="ECO:0000313" key="3">
    <source>
        <dbReference type="Proteomes" id="UP000559027"/>
    </source>
</evidence>
<feature type="compositionally biased region" description="Polar residues" evidence="1">
    <location>
        <begin position="246"/>
        <end position="256"/>
    </location>
</feature>
<evidence type="ECO:0000313" key="2">
    <source>
        <dbReference type="EMBL" id="KAF5356049.1"/>
    </source>
</evidence>
<feature type="compositionally biased region" description="Polar residues" evidence="1">
    <location>
        <begin position="321"/>
        <end position="332"/>
    </location>
</feature>
<protein>
    <submittedName>
        <fullName evidence="2">Uncharacterized protein</fullName>
    </submittedName>
</protein>
<keyword evidence="3" id="KW-1185">Reference proteome</keyword>
<dbReference type="AlphaFoldDB" id="A0A8H5DA91"/>
<name>A0A8H5DA91_9AGAR</name>
<dbReference type="Proteomes" id="UP000559027">
    <property type="component" value="Unassembled WGS sequence"/>
</dbReference>
<organism evidence="2 3">
    <name type="scientific">Leucocoprinus leucothites</name>
    <dbReference type="NCBI Taxonomy" id="201217"/>
    <lineage>
        <taxon>Eukaryota</taxon>
        <taxon>Fungi</taxon>
        <taxon>Dikarya</taxon>
        <taxon>Basidiomycota</taxon>
        <taxon>Agaricomycotina</taxon>
        <taxon>Agaricomycetes</taxon>
        <taxon>Agaricomycetidae</taxon>
        <taxon>Agaricales</taxon>
        <taxon>Agaricineae</taxon>
        <taxon>Agaricaceae</taxon>
        <taxon>Leucocoprinus</taxon>
    </lineage>
</organism>
<dbReference type="EMBL" id="JAACJO010000007">
    <property type="protein sequence ID" value="KAF5356049.1"/>
    <property type="molecule type" value="Genomic_DNA"/>
</dbReference>